<dbReference type="InterPro" id="IPR000871">
    <property type="entry name" value="Beta-lactam_class-A"/>
</dbReference>
<evidence type="ECO:0000256" key="4">
    <source>
        <dbReference type="ARBA" id="ARBA00022801"/>
    </source>
</evidence>
<dbReference type="GO" id="GO:0008800">
    <property type="term" value="F:beta-lactamase activity"/>
    <property type="evidence" value="ECO:0007669"/>
    <property type="project" value="UniProtKB-UniRule"/>
</dbReference>
<keyword evidence="5 6" id="KW-0046">Antibiotic resistance</keyword>
<dbReference type="PRINTS" id="PR00118">
    <property type="entry name" value="BLACTAMASEA"/>
</dbReference>
<evidence type="ECO:0000256" key="5">
    <source>
        <dbReference type="ARBA" id="ARBA00023251"/>
    </source>
</evidence>
<comment type="catalytic activity">
    <reaction evidence="1 6">
        <text>a beta-lactam + H2O = a substituted beta-amino acid</text>
        <dbReference type="Rhea" id="RHEA:20401"/>
        <dbReference type="ChEBI" id="CHEBI:15377"/>
        <dbReference type="ChEBI" id="CHEBI:35627"/>
        <dbReference type="ChEBI" id="CHEBI:140347"/>
        <dbReference type="EC" id="3.5.2.6"/>
    </reaction>
</comment>
<dbReference type="SUPFAM" id="SSF56601">
    <property type="entry name" value="beta-lactamase/transpeptidase-like"/>
    <property type="match status" value="1"/>
</dbReference>
<evidence type="ECO:0000259" key="9">
    <source>
        <dbReference type="Pfam" id="PF13354"/>
    </source>
</evidence>
<dbReference type="NCBIfam" id="NF000383">
    <property type="entry name" value="blaLAP"/>
    <property type="match status" value="1"/>
</dbReference>
<dbReference type="GO" id="GO:0046677">
    <property type="term" value="P:response to antibiotic"/>
    <property type="evidence" value="ECO:0007669"/>
    <property type="project" value="UniProtKB-UniRule"/>
</dbReference>
<gene>
    <name evidence="10" type="ORF">SS59_17870</name>
</gene>
<comment type="similarity">
    <text evidence="2 6">Belongs to the class-A beta-lactamase family.</text>
</comment>
<dbReference type="EMBL" id="JZYN01000023">
    <property type="protein sequence ID" value="KJM65604.1"/>
    <property type="molecule type" value="Genomic_DNA"/>
</dbReference>
<evidence type="ECO:0000256" key="2">
    <source>
        <dbReference type="ARBA" id="ARBA00009009"/>
    </source>
</evidence>
<dbReference type="GO" id="GO:0030655">
    <property type="term" value="P:beta-lactam antibiotic catabolic process"/>
    <property type="evidence" value="ECO:0007669"/>
    <property type="project" value="InterPro"/>
</dbReference>
<dbReference type="InterPro" id="IPR012338">
    <property type="entry name" value="Beta-lactam/transpept-like"/>
</dbReference>
<evidence type="ECO:0000313" key="11">
    <source>
        <dbReference type="Proteomes" id="UP000033679"/>
    </source>
</evidence>
<evidence type="ECO:0000256" key="7">
    <source>
        <dbReference type="SAM" id="MobiDB-lite"/>
    </source>
</evidence>
<accession>A0A837FBB1</accession>
<sequence>MNMKKIRLIIISLLAGMCTPALSTPVNVTDTIQSTEDHIKGRVGFTEIDFLSGKVLSSHRREERFPMMSTFKVLLCGAILVRVDKGLEQLERRITYNKHDLDDYSPLTSQHIADGMTVSELCNAAITTSDNTAANLLLSTIGGPEGLTHFLRSTGDSYTRLDRHEPSLNEAKPGDERDTTTPAAMAQTLQKLLNESVLTEKSRKKLISWMQEDKVGGPLFRSVLPAGWMIADKTGAGDHGSRGIVALLGPGGKPSRIVVLYITNTHSSMNELNEHIAGIGDSVIKNW</sequence>
<keyword evidence="8" id="KW-0732">Signal</keyword>
<evidence type="ECO:0000256" key="8">
    <source>
        <dbReference type="SAM" id="SignalP"/>
    </source>
</evidence>
<evidence type="ECO:0000256" key="3">
    <source>
        <dbReference type="ARBA" id="ARBA00012865"/>
    </source>
</evidence>
<evidence type="ECO:0000256" key="1">
    <source>
        <dbReference type="ARBA" id="ARBA00001526"/>
    </source>
</evidence>
<reference evidence="10 11" key="1">
    <citation type="submission" date="2015-03" db="EMBL/GenBank/DDBJ databases">
        <authorList>
            <person name="McCorrison J."/>
            <person name="Sanka R."/>
            <person name="Adams M."/>
            <person name="Brinkac L."/>
            <person name="Nierman W."/>
            <person name="Sutton G."/>
            <person name="Nelson K."/>
            <person name="Kiedrowski L."/>
            <person name="Guerrero D."/>
            <person name="Bonomo R."/>
        </authorList>
    </citation>
    <scope>NUCLEOTIDE SEQUENCE [LARGE SCALE GENOMIC DNA]</scope>
    <source>
        <strain evidence="10 11">39373</strain>
    </source>
</reference>
<dbReference type="AlphaFoldDB" id="A0A837FBB1"/>
<dbReference type="EC" id="3.5.2.6" evidence="3 6"/>
<evidence type="ECO:0000313" key="10">
    <source>
        <dbReference type="EMBL" id="KJM65604.1"/>
    </source>
</evidence>
<dbReference type="NCBIfam" id="NF033103">
    <property type="entry name" value="bla_class_A"/>
    <property type="match status" value="1"/>
</dbReference>
<proteinExistence type="inferred from homology"/>
<protein>
    <recommendedName>
        <fullName evidence="3 6">Beta-lactamase</fullName>
        <ecNumber evidence="3 6">3.5.2.6</ecNumber>
    </recommendedName>
</protein>
<keyword evidence="4 6" id="KW-0378">Hydrolase</keyword>
<dbReference type="Proteomes" id="UP000033679">
    <property type="component" value="Unassembled WGS sequence"/>
</dbReference>
<dbReference type="InterPro" id="IPR045155">
    <property type="entry name" value="Beta-lactam_cat"/>
</dbReference>
<feature type="domain" description="Beta-lactamase class A catalytic" evidence="9">
    <location>
        <begin position="53"/>
        <end position="260"/>
    </location>
</feature>
<comment type="caution">
    <text evidence="10">The sequence shown here is derived from an EMBL/GenBank/DDBJ whole genome shotgun (WGS) entry which is preliminary data.</text>
</comment>
<feature type="region of interest" description="Disordered" evidence="7">
    <location>
        <begin position="159"/>
        <end position="180"/>
    </location>
</feature>
<feature type="signal peptide" evidence="8">
    <location>
        <begin position="1"/>
        <end position="23"/>
    </location>
</feature>
<dbReference type="InterPro" id="IPR023650">
    <property type="entry name" value="Beta-lactam_class-A_AS"/>
</dbReference>
<dbReference type="KEGG" id="eclx:LI66_23060"/>
<dbReference type="Pfam" id="PF13354">
    <property type="entry name" value="Beta-lactamase2"/>
    <property type="match status" value="1"/>
</dbReference>
<feature type="chain" id="PRO_5032621684" description="Beta-lactamase" evidence="8">
    <location>
        <begin position="24"/>
        <end position="287"/>
    </location>
</feature>
<dbReference type="Gene3D" id="3.40.710.10">
    <property type="entry name" value="DD-peptidase/beta-lactamase superfamily"/>
    <property type="match status" value="1"/>
</dbReference>
<organism evidence="10 11">
    <name type="scientific">Enterobacter hormaechei subsp. xiangfangensis</name>
    <dbReference type="NCBI Taxonomy" id="1296536"/>
    <lineage>
        <taxon>Bacteria</taxon>
        <taxon>Pseudomonadati</taxon>
        <taxon>Pseudomonadota</taxon>
        <taxon>Gammaproteobacteria</taxon>
        <taxon>Enterobacterales</taxon>
        <taxon>Enterobacteriaceae</taxon>
        <taxon>Enterobacter</taxon>
        <taxon>Enterobacter cloacae complex</taxon>
    </lineage>
</organism>
<name>A0A837FBB1_9ENTR</name>
<dbReference type="PANTHER" id="PTHR35333">
    <property type="entry name" value="BETA-LACTAMASE"/>
    <property type="match status" value="1"/>
</dbReference>
<dbReference type="PROSITE" id="PS00146">
    <property type="entry name" value="BETA_LACTAMASE_A"/>
    <property type="match status" value="1"/>
</dbReference>
<feature type="compositionally biased region" description="Basic and acidic residues" evidence="7">
    <location>
        <begin position="159"/>
        <end position="179"/>
    </location>
</feature>
<evidence type="ECO:0000256" key="6">
    <source>
        <dbReference type="RuleBase" id="RU361140"/>
    </source>
</evidence>
<dbReference type="PANTHER" id="PTHR35333:SF3">
    <property type="entry name" value="BETA-LACTAMASE-TYPE TRANSPEPTIDASE FOLD CONTAINING PROTEIN"/>
    <property type="match status" value="1"/>
</dbReference>